<evidence type="ECO:0000313" key="2">
    <source>
        <dbReference type="EMBL" id="CAH2096786.1"/>
    </source>
</evidence>
<feature type="region of interest" description="Disordered" evidence="1">
    <location>
        <begin position="1"/>
        <end position="30"/>
    </location>
</feature>
<evidence type="ECO:0000313" key="3">
    <source>
        <dbReference type="Proteomes" id="UP001153954"/>
    </source>
</evidence>
<name>A0AAU9UFZ0_EUPED</name>
<dbReference type="AlphaFoldDB" id="A0AAU9UFZ0"/>
<gene>
    <name evidence="2" type="ORF">EEDITHA_LOCUS12083</name>
</gene>
<dbReference type="PANTHER" id="PTHR10773:SF19">
    <property type="match status" value="1"/>
</dbReference>
<comment type="caution">
    <text evidence="2">The sequence shown here is derived from an EMBL/GenBank/DDBJ whole genome shotgun (WGS) entry which is preliminary data.</text>
</comment>
<accession>A0AAU9UFZ0</accession>
<sequence>MVTPSEFSCNSNVPTPSSTITSRKKTFKSDKGRKRLVHKEKWVVVQRKLKKNTGEEFVNQSGKLVESKQMKDPCTDKCRLKCTQKISYEDRKRIFKYFWLLGQKKKHWEFVIKNT</sequence>
<dbReference type="EMBL" id="CAKOGL010000017">
    <property type="protein sequence ID" value="CAH2096786.1"/>
    <property type="molecule type" value="Genomic_DNA"/>
</dbReference>
<protein>
    <submittedName>
        <fullName evidence="2">Uncharacterized protein</fullName>
    </submittedName>
</protein>
<feature type="compositionally biased region" description="Polar residues" evidence="1">
    <location>
        <begin position="1"/>
        <end position="21"/>
    </location>
</feature>
<evidence type="ECO:0000256" key="1">
    <source>
        <dbReference type="SAM" id="MobiDB-lite"/>
    </source>
</evidence>
<keyword evidence="3" id="KW-1185">Reference proteome</keyword>
<proteinExistence type="predicted"/>
<reference evidence="2" key="1">
    <citation type="submission" date="2022-03" db="EMBL/GenBank/DDBJ databases">
        <authorList>
            <person name="Tunstrom K."/>
        </authorList>
    </citation>
    <scope>NUCLEOTIDE SEQUENCE</scope>
</reference>
<dbReference type="PANTHER" id="PTHR10773">
    <property type="entry name" value="DNA-DIRECTED RNA POLYMERASES I, II, AND III SUBUNIT RPABC2"/>
    <property type="match status" value="1"/>
</dbReference>
<dbReference type="Proteomes" id="UP001153954">
    <property type="component" value="Unassembled WGS sequence"/>
</dbReference>
<organism evidence="2 3">
    <name type="scientific">Euphydryas editha</name>
    <name type="common">Edith's checkerspot</name>
    <dbReference type="NCBI Taxonomy" id="104508"/>
    <lineage>
        <taxon>Eukaryota</taxon>
        <taxon>Metazoa</taxon>
        <taxon>Ecdysozoa</taxon>
        <taxon>Arthropoda</taxon>
        <taxon>Hexapoda</taxon>
        <taxon>Insecta</taxon>
        <taxon>Pterygota</taxon>
        <taxon>Neoptera</taxon>
        <taxon>Endopterygota</taxon>
        <taxon>Lepidoptera</taxon>
        <taxon>Glossata</taxon>
        <taxon>Ditrysia</taxon>
        <taxon>Papilionoidea</taxon>
        <taxon>Nymphalidae</taxon>
        <taxon>Nymphalinae</taxon>
        <taxon>Euphydryas</taxon>
    </lineage>
</organism>